<accession>A0A6A6RIE0</accession>
<sequence>MVRLAGSLFSYSSFAFHILLLYLRPLTLSSLTPPPLIFFAWPTSIPTPLSSLSQPYLRFLSSCDLILVFAGPVQSPSLKGWALQKPSNTYLSLLPPIPRPSAINFGDNDSFKVALACVHSLGAA</sequence>
<keyword evidence="2" id="KW-1185">Reference proteome</keyword>
<dbReference type="AlphaFoldDB" id="A0A6A6RIE0"/>
<evidence type="ECO:0000313" key="1">
    <source>
        <dbReference type="EMBL" id="KAF2634181.1"/>
    </source>
</evidence>
<evidence type="ECO:0000313" key="2">
    <source>
        <dbReference type="Proteomes" id="UP000799753"/>
    </source>
</evidence>
<organism evidence="1 2">
    <name type="scientific">Massarina eburnea CBS 473.64</name>
    <dbReference type="NCBI Taxonomy" id="1395130"/>
    <lineage>
        <taxon>Eukaryota</taxon>
        <taxon>Fungi</taxon>
        <taxon>Dikarya</taxon>
        <taxon>Ascomycota</taxon>
        <taxon>Pezizomycotina</taxon>
        <taxon>Dothideomycetes</taxon>
        <taxon>Pleosporomycetidae</taxon>
        <taxon>Pleosporales</taxon>
        <taxon>Massarineae</taxon>
        <taxon>Massarinaceae</taxon>
        <taxon>Massarina</taxon>
    </lineage>
</organism>
<dbReference type="Proteomes" id="UP000799753">
    <property type="component" value="Unassembled WGS sequence"/>
</dbReference>
<proteinExistence type="predicted"/>
<dbReference type="EMBL" id="MU006855">
    <property type="protein sequence ID" value="KAF2634181.1"/>
    <property type="molecule type" value="Genomic_DNA"/>
</dbReference>
<reference evidence="1" key="1">
    <citation type="journal article" date="2020" name="Stud. Mycol.">
        <title>101 Dothideomycetes genomes: a test case for predicting lifestyles and emergence of pathogens.</title>
        <authorList>
            <person name="Haridas S."/>
            <person name="Albert R."/>
            <person name="Binder M."/>
            <person name="Bloem J."/>
            <person name="Labutti K."/>
            <person name="Salamov A."/>
            <person name="Andreopoulos B."/>
            <person name="Baker S."/>
            <person name="Barry K."/>
            <person name="Bills G."/>
            <person name="Bluhm B."/>
            <person name="Cannon C."/>
            <person name="Castanera R."/>
            <person name="Culley D."/>
            <person name="Daum C."/>
            <person name="Ezra D."/>
            <person name="Gonzalez J."/>
            <person name="Henrissat B."/>
            <person name="Kuo A."/>
            <person name="Liang C."/>
            <person name="Lipzen A."/>
            <person name="Lutzoni F."/>
            <person name="Magnuson J."/>
            <person name="Mondo S."/>
            <person name="Nolan M."/>
            <person name="Ohm R."/>
            <person name="Pangilinan J."/>
            <person name="Park H.-J."/>
            <person name="Ramirez L."/>
            <person name="Alfaro M."/>
            <person name="Sun H."/>
            <person name="Tritt A."/>
            <person name="Yoshinaga Y."/>
            <person name="Zwiers L.-H."/>
            <person name="Turgeon B."/>
            <person name="Goodwin S."/>
            <person name="Spatafora J."/>
            <person name="Crous P."/>
            <person name="Grigoriev I."/>
        </authorList>
    </citation>
    <scope>NUCLEOTIDE SEQUENCE</scope>
    <source>
        <strain evidence="1">CBS 473.64</strain>
    </source>
</reference>
<gene>
    <name evidence="1" type="ORF">P280DRAFT_318114</name>
</gene>
<protein>
    <submittedName>
        <fullName evidence="1">Uncharacterized protein</fullName>
    </submittedName>
</protein>
<name>A0A6A6RIE0_9PLEO</name>